<name>A0A371F772_MUCPR</name>
<dbReference type="OrthoDB" id="1600023at2759"/>
<reference evidence="2" key="1">
    <citation type="submission" date="2018-05" db="EMBL/GenBank/DDBJ databases">
        <title>Draft genome of Mucuna pruriens seed.</title>
        <authorList>
            <person name="Nnadi N.E."/>
            <person name="Vos R."/>
            <person name="Hasami M.H."/>
            <person name="Devisetty U.K."/>
            <person name="Aguiy J.C."/>
        </authorList>
    </citation>
    <scope>NUCLEOTIDE SEQUENCE [LARGE SCALE GENOMIC DNA]</scope>
    <source>
        <strain evidence="2">JCA_2017</strain>
    </source>
</reference>
<dbReference type="PANTHER" id="PTHR46148">
    <property type="entry name" value="CHROMO DOMAIN-CONTAINING PROTEIN"/>
    <property type="match status" value="1"/>
</dbReference>
<keyword evidence="3" id="KW-1185">Reference proteome</keyword>
<dbReference type="Proteomes" id="UP000257109">
    <property type="component" value="Unassembled WGS sequence"/>
</dbReference>
<accession>A0A371F772</accession>
<evidence type="ECO:0000313" key="2">
    <source>
        <dbReference type="EMBL" id="RDX74127.1"/>
    </source>
</evidence>
<evidence type="ECO:0000313" key="3">
    <source>
        <dbReference type="Proteomes" id="UP000257109"/>
    </source>
</evidence>
<dbReference type="AlphaFoldDB" id="A0A371F772"/>
<protein>
    <recommendedName>
        <fullName evidence="1">Tf2-1-like SH3-like domain-containing protein</fullName>
    </recommendedName>
</protein>
<comment type="caution">
    <text evidence="2">The sequence shown here is derived from an EMBL/GenBank/DDBJ whole genome shotgun (WGS) entry which is preliminary data.</text>
</comment>
<dbReference type="PANTHER" id="PTHR46148:SF60">
    <property type="entry name" value="CHROMO DOMAIN-CONTAINING PROTEIN"/>
    <property type="match status" value="1"/>
</dbReference>
<feature type="non-terminal residue" evidence="2">
    <location>
        <position position="1"/>
    </location>
</feature>
<dbReference type="Pfam" id="PF24626">
    <property type="entry name" value="SH3_Tf2-1"/>
    <property type="match status" value="1"/>
</dbReference>
<dbReference type="InterPro" id="IPR056924">
    <property type="entry name" value="SH3_Tf2-1"/>
</dbReference>
<gene>
    <name evidence="2" type="ORF">CR513_46166</name>
</gene>
<feature type="domain" description="Tf2-1-like SH3-like" evidence="1">
    <location>
        <begin position="213"/>
        <end position="273"/>
    </location>
</feature>
<sequence>MVFVLNMWRHYLYGLNSEEFKCLKNFGVTLNYHLGKANVVVNPKSTSLGMLKITSSLLDEIWTNHFLARQVEAITQGKVSSLEIREDGVVRLKGRVCVPSARNLRKLILEEGYKSNLSVQFQIEITCLALDFAVVCTKLRLSSTYHSQTNSHTKQTIQSYKISLKLHLMKPYMAKAARLLCVDLSQLIVWCYDLREHNYHNMRMKDLEFKERDHVFLKVTPWTRVGRALKSHKFSPRFIGPYQILKRVDKVTYQIALPLILSNLYDVFHVSQL</sequence>
<proteinExistence type="predicted"/>
<evidence type="ECO:0000259" key="1">
    <source>
        <dbReference type="Pfam" id="PF24626"/>
    </source>
</evidence>
<dbReference type="EMBL" id="QJKJ01010284">
    <property type="protein sequence ID" value="RDX74127.1"/>
    <property type="molecule type" value="Genomic_DNA"/>
</dbReference>
<organism evidence="2 3">
    <name type="scientific">Mucuna pruriens</name>
    <name type="common">Velvet bean</name>
    <name type="synonym">Dolichos pruriens</name>
    <dbReference type="NCBI Taxonomy" id="157652"/>
    <lineage>
        <taxon>Eukaryota</taxon>
        <taxon>Viridiplantae</taxon>
        <taxon>Streptophyta</taxon>
        <taxon>Embryophyta</taxon>
        <taxon>Tracheophyta</taxon>
        <taxon>Spermatophyta</taxon>
        <taxon>Magnoliopsida</taxon>
        <taxon>eudicotyledons</taxon>
        <taxon>Gunneridae</taxon>
        <taxon>Pentapetalae</taxon>
        <taxon>rosids</taxon>
        <taxon>fabids</taxon>
        <taxon>Fabales</taxon>
        <taxon>Fabaceae</taxon>
        <taxon>Papilionoideae</taxon>
        <taxon>50 kb inversion clade</taxon>
        <taxon>NPAAA clade</taxon>
        <taxon>indigoferoid/millettioid clade</taxon>
        <taxon>Phaseoleae</taxon>
        <taxon>Mucuna</taxon>
    </lineage>
</organism>